<proteinExistence type="predicted"/>
<organism evidence="1 2">
    <name type="scientific">Streptomyces polyasparticus</name>
    <dbReference type="NCBI Taxonomy" id="2767826"/>
    <lineage>
        <taxon>Bacteria</taxon>
        <taxon>Bacillati</taxon>
        <taxon>Actinomycetota</taxon>
        <taxon>Actinomycetes</taxon>
        <taxon>Kitasatosporales</taxon>
        <taxon>Streptomycetaceae</taxon>
        <taxon>Streptomyces</taxon>
    </lineage>
</organism>
<reference evidence="1 2" key="1">
    <citation type="submission" date="2020-08" db="EMBL/GenBank/DDBJ databases">
        <title>Genemic of Streptomyces polyaspartic.</title>
        <authorList>
            <person name="Liu W."/>
        </authorList>
    </citation>
    <scope>NUCLEOTIDE SEQUENCE [LARGE SCALE GENOMIC DNA]</scope>
    <source>
        <strain evidence="1 2">TRM66268-LWL</strain>
    </source>
</reference>
<comment type="caution">
    <text evidence="1">The sequence shown here is derived from an EMBL/GenBank/DDBJ whole genome shotgun (WGS) entry which is preliminary data.</text>
</comment>
<dbReference type="RefSeq" id="WP_187816196.1">
    <property type="nucleotide sequence ID" value="NZ_JACTVJ010000012.1"/>
</dbReference>
<keyword evidence="2" id="KW-1185">Reference proteome</keyword>
<dbReference type="Proteomes" id="UP000642284">
    <property type="component" value="Unassembled WGS sequence"/>
</dbReference>
<name>A0ABR7SJW4_9ACTN</name>
<evidence type="ECO:0000313" key="2">
    <source>
        <dbReference type="Proteomes" id="UP000642284"/>
    </source>
</evidence>
<protein>
    <submittedName>
        <fullName evidence="1">Uncharacterized protein</fullName>
    </submittedName>
</protein>
<dbReference type="EMBL" id="JACTVJ010000012">
    <property type="protein sequence ID" value="MBC9715728.1"/>
    <property type="molecule type" value="Genomic_DNA"/>
</dbReference>
<gene>
    <name evidence="1" type="ORF">H9Y04_24600</name>
</gene>
<sequence>MSDIASVWTAALIMTRRGEYLLHLCVALPRADSRRRRSRRRARTMTRPYVRWAPCPTTPSTTPRDLLDYQRDRVRLDAEIDNFPLNKIELTDGTPLQRTVPEDRVAAYDEGMTARIEELREQRRKVVEKILTHSYWGGFSGADVVKARSGLKTAAASPAPAA</sequence>
<accession>A0ABR7SJW4</accession>
<evidence type="ECO:0000313" key="1">
    <source>
        <dbReference type="EMBL" id="MBC9715728.1"/>
    </source>
</evidence>